<proteinExistence type="predicted"/>
<gene>
    <name evidence="2" type="ORF">K402DRAFT_415220</name>
</gene>
<feature type="compositionally biased region" description="Basic residues" evidence="1">
    <location>
        <begin position="243"/>
        <end position="252"/>
    </location>
</feature>
<sequence length="252" mass="29080">MGSSSPGSPKDKSVNFHSSPVTSVSRPVSTEEHWAIWYFEDHAARCDQCRNPYIVHKTGRRLCDVGHGLAQDVAAYLYRKDGETYSVYKDSHKIVRVEIPVDFHQAFGLLKAIERGLRHRAPFVTSMDRTYHIAPRLPQQPQASQASPKQQQQQQQSQSKHRHQHHPVQIQQGQPSARTTDAPMEWPQSSSARRTTIIEPTANAHHHNKRGSLYEADITEQRKRELQEKKLPYNVEIREPSRKNRRHSSYWA</sequence>
<keyword evidence="3" id="KW-1185">Reference proteome</keyword>
<name>A0A6G1GM12_9PEZI</name>
<reference evidence="2" key="1">
    <citation type="journal article" date="2020" name="Stud. Mycol.">
        <title>101 Dothideomycetes genomes: a test case for predicting lifestyles and emergence of pathogens.</title>
        <authorList>
            <person name="Haridas S."/>
            <person name="Albert R."/>
            <person name="Binder M."/>
            <person name="Bloem J."/>
            <person name="Labutti K."/>
            <person name="Salamov A."/>
            <person name="Andreopoulos B."/>
            <person name="Baker S."/>
            <person name="Barry K."/>
            <person name="Bills G."/>
            <person name="Bluhm B."/>
            <person name="Cannon C."/>
            <person name="Castanera R."/>
            <person name="Culley D."/>
            <person name="Daum C."/>
            <person name="Ezra D."/>
            <person name="Gonzalez J."/>
            <person name="Henrissat B."/>
            <person name="Kuo A."/>
            <person name="Liang C."/>
            <person name="Lipzen A."/>
            <person name="Lutzoni F."/>
            <person name="Magnuson J."/>
            <person name="Mondo S."/>
            <person name="Nolan M."/>
            <person name="Ohm R."/>
            <person name="Pangilinan J."/>
            <person name="Park H.-J."/>
            <person name="Ramirez L."/>
            <person name="Alfaro M."/>
            <person name="Sun H."/>
            <person name="Tritt A."/>
            <person name="Yoshinaga Y."/>
            <person name="Zwiers L.-H."/>
            <person name="Turgeon B."/>
            <person name="Goodwin S."/>
            <person name="Spatafora J."/>
            <person name="Crous P."/>
            <person name="Grigoriev I."/>
        </authorList>
    </citation>
    <scope>NUCLEOTIDE SEQUENCE</scope>
    <source>
        <strain evidence="2">CBS 113979</strain>
    </source>
</reference>
<dbReference type="AlphaFoldDB" id="A0A6G1GM12"/>
<feature type="region of interest" description="Disordered" evidence="1">
    <location>
        <begin position="1"/>
        <end position="24"/>
    </location>
</feature>
<feature type="region of interest" description="Disordered" evidence="1">
    <location>
        <begin position="139"/>
        <end position="252"/>
    </location>
</feature>
<protein>
    <submittedName>
        <fullName evidence="2">Uncharacterized protein</fullName>
    </submittedName>
</protein>
<dbReference type="EMBL" id="ML977190">
    <property type="protein sequence ID" value="KAF1981993.1"/>
    <property type="molecule type" value="Genomic_DNA"/>
</dbReference>
<dbReference type="OrthoDB" id="5387413at2759"/>
<evidence type="ECO:0000313" key="3">
    <source>
        <dbReference type="Proteomes" id="UP000800041"/>
    </source>
</evidence>
<accession>A0A6G1GM12</accession>
<evidence type="ECO:0000313" key="2">
    <source>
        <dbReference type="EMBL" id="KAF1981993.1"/>
    </source>
</evidence>
<dbReference type="Proteomes" id="UP000800041">
    <property type="component" value="Unassembled WGS sequence"/>
</dbReference>
<feature type="compositionally biased region" description="Low complexity" evidence="1">
    <location>
        <begin position="139"/>
        <end position="158"/>
    </location>
</feature>
<feature type="compositionally biased region" description="Basic and acidic residues" evidence="1">
    <location>
        <begin position="219"/>
        <end position="242"/>
    </location>
</feature>
<organism evidence="2 3">
    <name type="scientific">Aulographum hederae CBS 113979</name>
    <dbReference type="NCBI Taxonomy" id="1176131"/>
    <lineage>
        <taxon>Eukaryota</taxon>
        <taxon>Fungi</taxon>
        <taxon>Dikarya</taxon>
        <taxon>Ascomycota</taxon>
        <taxon>Pezizomycotina</taxon>
        <taxon>Dothideomycetes</taxon>
        <taxon>Pleosporomycetidae</taxon>
        <taxon>Aulographales</taxon>
        <taxon>Aulographaceae</taxon>
    </lineage>
</organism>
<evidence type="ECO:0000256" key="1">
    <source>
        <dbReference type="SAM" id="MobiDB-lite"/>
    </source>
</evidence>
<feature type="compositionally biased region" description="Polar residues" evidence="1">
    <location>
        <begin position="169"/>
        <end position="179"/>
    </location>
</feature>